<comment type="caution">
    <text evidence="2">The sequence shown here is derived from an EMBL/GenBank/DDBJ whole genome shotgun (WGS) entry which is preliminary data.</text>
</comment>
<accession>L7EEE6</accession>
<evidence type="ECO:0000313" key="3">
    <source>
        <dbReference type="Proteomes" id="UP000010932"/>
    </source>
</evidence>
<protein>
    <submittedName>
        <fullName evidence="2">Uncharacterized protein</fullName>
    </submittedName>
</protein>
<reference evidence="2 3" key="1">
    <citation type="journal article" date="2013" name="Genome Announc.">
        <title>Whole-Genome Sequence of Microcystis aeruginosa TAIHU98, a Nontoxic Bloom-Forming Strain Isolated from Taihu Lake, China.</title>
        <authorList>
            <person name="Yang C."/>
            <person name="Zhang W."/>
            <person name="Ren M."/>
            <person name="Song L."/>
            <person name="Li T."/>
            <person name="Zhao J."/>
        </authorList>
    </citation>
    <scope>NUCLEOTIDE SEQUENCE [LARGE SCALE GENOMIC DNA]</scope>
    <source>
        <strain evidence="2 3">TAIHU98</strain>
    </source>
</reference>
<dbReference type="AlphaFoldDB" id="L7EEE6"/>
<organism evidence="2 3">
    <name type="scientific">Microcystis aeruginosa TAIHU98</name>
    <dbReference type="NCBI Taxonomy" id="1134457"/>
    <lineage>
        <taxon>Bacteria</taxon>
        <taxon>Bacillati</taxon>
        <taxon>Cyanobacteriota</taxon>
        <taxon>Cyanophyceae</taxon>
        <taxon>Oscillatoriophycideae</taxon>
        <taxon>Chroococcales</taxon>
        <taxon>Microcystaceae</taxon>
        <taxon>Microcystis</taxon>
    </lineage>
</organism>
<name>L7EEE6_MICAE</name>
<evidence type="ECO:0000313" key="2">
    <source>
        <dbReference type="EMBL" id="ELP57251.1"/>
    </source>
</evidence>
<sequence length="53" mass="5985">MRFGNHRPFHGGEDVNESVLPNEVKPPKTFLETAQSLQLQGESDWSEKMALSN</sequence>
<gene>
    <name evidence="2" type="ORF">O53_1864</name>
</gene>
<dbReference type="Proteomes" id="UP000010932">
    <property type="component" value="Unassembled WGS sequence"/>
</dbReference>
<proteinExistence type="predicted"/>
<evidence type="ECO:0000256" key="1">
    <source>
        <dbReference type="SAM" id="MobiDB-lite"/>
    </source>
</evidence>
<dbReference type="PATRIC" id="fig|1134457.3.peg.1764"/>
<dbReference type="EMBL" id="ANKQ01000001">
    <property type="protein sequence ID" value="ELP57251.1"/>
    <property type="molecule type" value="Genomic_DNA"/>
</dbReference>
<feature type="region of interest" description="Disordered" evidence="1">
    <location>
        <begin position="1"/>
        <end position="27"/>
    </location>
</feature>